<dbReference type="EnsemblPlants" id="KEH34713">
    <property type="protein sequence ID" value="KEH34713"/>
    <property type="gene ID" value="MTR_3g067895"/>
</dbReference>
<keyword evidence="4" id="KW-1185">Reference proteome</keyword>
<name>A0A072UZZ5_MEDTR</name>
<reference evidence="2 4" key="1">
    <citation type="journal article" date="2011" name="Nature">
        <title>The Medicago genome provides insight into the evolution of rhizobial symbioses.</title>
        <authorList>
            <person name="Young N.D."/>
            <person name="Debelle F."/>
            <person name="Oldroyd G.E."/>
            <person name="Geurts R."/>
            <person name="Cannon S.B."/>
            <person name="Udvardi M.K."/>
            <person name="Benedito V.A."/>
            <person name="Mayer K.F."/>
            <person name="Gouzy J."/>
            <person name="Schoof H."/>
            <person name="Van de Peer Y."/>
            <person name="Proost S."/>
            <person name="Cook D.R."/>
            <person name="Meyers B.C."/>
            <person name="Spannagl M."/>
            <person name="Cheung F."/>
            <person name="De Mita S."/>
            <person name="Krishnakumar V."/>
            <person name="Gundlach H."/>
            <person name="Zhou S."/>
            <person name="Mudge J."/>
            <person name="Bharti A.K."/>
            <person name="Murray J.D."/>
            <person name="Naoumkina M.A."/>
            <person name="Rosen B."/>
            <person name="Silverstein K.A."/>
            <person name="Tang H."/>
            <person name="Rombauts S."/>
            <person name="Zhao P.X."/>
            <person name="Zhou P."/>
            <person name="Barbe V."/>
            <person name="Bardou P."/>
            <person name="Bechner M."/>
            <person name="Bellec A."/>
            <person name="Berger A."/>
            <person name="Berges H."/>
            <person name="Bidwell S."/>
            <person name="Bisseling T."/>
            <person name="Choisne N."/>
            <person name="Couloux A."/>
            <person name="Denny R."/>
            <person name="Deshpande S."/>
            <person name="Dai X."/>
            <person name="Doyle J.J."/>
            <person name="Dudez A.M."/>
            <person name="Farmer A.D."/>
            <person name="Fouteau S."/>
            <person name="Franken C."/>
            <person name="Gibelin C."/>
            <person name="Gish J."/>
            <person name="Goldstein S."/>
            <person name="Gonzalez A.J."/>
            <person name="Green P.J."/>
            <person name="Hallab A."/>
            <person name="Hartog M."/>
            <person name="Hua A."/>
            <person name="Humphray S.J."/>
            <person name="Jeong D.H."/>
            <person name="Jing Y."/>
            <person name="Jocker A."/>
            <person name="Kenton S.M."/>
            <person name="Kim D.J."/>
            <person name="Klee K."/>
            <person name="Lai H."/>
            <person name="Lang C."/>
            <person name="Lin S."/>
            <person name="Macmil S.L."/>
            <person name="Magdelenat G."/>
            <person name="Matthews L."/>
            <person name="McCorrison J."/>
            <person name="Monaghan E.L."/>
            <person name="Mun J.H."/>
            <person name="Najar F.Z."/>
            <person name="Nicholson C."/>
            <person name="Noirot C."/>
            <person name="O'Bleness M."/>
            <person name="Paule C.R."/>
            <person name="Poulain J."/>
            <person name="Prion F."/>
            <person name="Qin B."/>
            <person name="Qu C."/>
            <person name="Retzel E.F."/>
            <person name="Riddle C."/>
            <person name="Sallet E."/>
            <person name="Samain S."/>
            <person name="Samson N."/>
            <person name="Sanders I."/>
            <person name="Saurat O."/>
            <person name="Scarpelli C."/>
            <person name="Schiex T."/>
            <person name="Segurens B."/>
            <person name="Severin A.J."/>
            <person name="Sherrier D.J."/>
            <person name="Shi R."/>
            <person name="Sims S."/>
            <person name="Singer S.R."/>
            <person name="Sinharoy S."/>
            <person name="Sterck L."/>
            <person name="Viollet A."/>
            <person name="Wang B.B."/>
            <person name="Wang K."/>
            <person name="Wang M."/>
            <person name="Wang X."/>
            <person name="Warfsmann J."/>
            <person name="Weissenbach J."/>
            <person name="White D.D."/>
            <person name="White J.D."/>
            <person name="Wiley G.B."/>
            <person name="Wincker P."/>
            <person name="Xing Y."/>
            <person name="Yang L."/>
            <person name="Yao Z."/>
            <person name="Ying F."/>
            <person name="Zhai J."/>
            <person name="Zhou L."/>
            <person name="Zuber A."/>
            <person name="Denarie J."/>
            <person name="Dixon R.A."/>
            <person name="May G.D."/>
            <person name="Schwartz D.C."/>
            <person name="Rogers J."/>
            <person name="Quetier F."/>
            <person name="Town C.D."/>
            <person name="Roe B.A."/>
        </authorList>
    </citation>
    <scope>NUCLEOTIDE SEQUENCE [LARGE SCALE GENOMIC DNA]</scope>
    <source>
        <strain evidence="2">A17</strain>
        <strain evidence="3 4">cv. Jemalong A17</strain>
    </source>
</reference>
<dbReference type="AlphaFoldDB" id="A0A072UZZ5"/>
<proteinExistence type="predicted"/>
<feature type="region of interest" description="Disordered" evidence="1">
    <location>
        <begin position="1"/>
        <end position="30"/>
    </location>
</feature>
<protein>
    <submittedName>
        <fullName evidence="2 3">Uncharacterized protein</fullName>
    </submittedName>
</protein>
<evidence type="ECO:0000256" key="1">
    <source>
        <dbReference type="SAM" id="MobiDB-lite"/>
    </source>
</evidence>
<evidence type="ECO:0000313" key="4">
    <source>
        <dbReference type="Proteomes" id="UP000002051"/>
    </source>
</evidence>
<accession>A0A072UZZ5</accession>
<evidence type="ECO:0000313" key="3">
    <source>
        <dbReference type="EnsemblPlants" id="KEH34713"/>
    </source>
</evidence>
<organism evidence="2 4">
    <name type="scientific">Medicago truncatula</name>
    <name type="common">Barrel medic</name>
    <name type="synonym">Medicago tribuloides</name>
    <dbReference type="NCBI Taxonomy" id="3880"/>
    <lineage>
        <taxon>Eukaryota</taxon>
        <taxon>Viridiplantae</taxon>
        <taxon>Streptophyta</taxon>
        <taxon>Embryophyta</taxon>
        <taxon>Tracheophyta</taxon>
        <taxon>Spermatophyta</taxon>
        <taxon>Magnoliopsida</taxon>
        <taxon>eudicotyledons</taxon>
        <taxon>Gunneridae</taxon>
        <taxon>Pentapetalae</taxon>
        <taxon>rosids</taxon>
        <taxon>fabids</taxon>
        <taxon>Fabales</taxon>
        <taxon>Fabaceae</taxon>
        <taxon>Papilionoideae</taxon>
        <taxon>50 kb inversion clade</taxon>
        <taxon>NPAAA clade</taxon>
        <taxon>Hologalegina</taxon>
        <taxon>IRL clade</taxon>
        <taxon>Trifolieae</taxon>
        <taxon>Medicago</taxon>
    </lineage>
</organism>
<gene>
    <name evidence="2" type="ordered locus">MTR_3g067895</name>
</gene>
<dbReference type="EMBL" id="CM001219">
    <property type="protein sequence ID" value="KEH34713.1"/>
    <property type="molecule type" value="Genomic_DNA"/>
</dbReference>
<dbReference type="HOGENOM" id="CLU_2336816_0_0_1"/>
<reference evidence="3" key="3">
    <citation type="submission" date="2015-04" db="UniProtKB">
        <authorList>
            <consortium name="EnsemblPlants"/>
        </authorList>
    </citation>
    <scope>IDENTIFICATION</scope>
    <source>
        <strain evidence="3">cv. Jemalong A17</strain>
    </source>
</reference>
<sequence length="98" mass="11491">MRKTQFNLRDDKRIKKRRRRRKTKIEPEIPKPNPFVNLYIPLFHVDKCKGVQDKAIPSYNHQEQGPASLFKGSNARKFNLDPRVKGSNALKLHVQNAK</sequence>
<feature type="compositionally biased region" description="Basic residues" evidence="1">
    <location>
        <begin position="14"/>
        <end position="23"/>
    </location>
</feature>
<dbReference type="Proteomes" id="UP000002051">
    <property type="component" value="Chromosome 3"/>
</dbReference>
<reference evidence="2 4" key="2">
    <citation type="journal article" date="2014" name="BMC Genomics">
        <title>An improved genome release (version Mt4.0) for the model legume Medicago truncatula.</title>
        <authorList>
            <person name="Tang H."/>
            <person name="Krishnakumar V."/>
            <person name="Bidwell S."/>
            <person name="Rosen B."/>
            <person name="Chan A."/>
            <person name="Zhou S."/>
            <person name="Gentzbittel L."/>
            <person name="Childs K.L."/>
            <person name="Yandell M."/>
            <person name="Gundlach H."/>
            <person name="Mayer K.F."/>
            <person name="Schwartz D.C."/>
            <person name="Town C.D."/>
        </authorList>
    </citation>
    <scope>GENOME REANNOTATION</scope>
    <source>
        <strain evidence="2">A17</strain>
        <strain evidence="3 4">cv. Jemalong A17</strain>
    </source>
</reference>
<evidence type="ECO:0000313" key="2">
    <source>
        <dbReference type="EMBL" id="KEH34713.1"/>
    </source>
</evidence>